<organism evidence="2 3">
    <name type="scientific">Oculimacula yallundae</name>
    <dbReference type="NCBI Taxonomy" id="86028"/>
    <lineage>
        <taxon>Eukaryota</taxon>
        <taxon>Fungi</taxon>
        <taxon>Dikarya</taxon>
        <taxon>Ascomycota</taxon>
        <taxon>Pezizomycotina</taxon>
        <taxon>Leotiomycetes</taxon>
        <taxon>Helotiales</taxon>
        <taxon>Ploettnerulaceae</taxon>
        <taxon>Oculimacula</taxon>
    </lineage>
</organism>
<evidence type="ECO:0000313" key="2">
    <source>
        <dbReference type="EMBL" id="KAL2059975.1"/>
    </source>
</evidence>
<accession>A0ABR4BQI8</accession>
<keyword evidence="3" id="KW-1185">Reference proteome</keyword>
<dbReference type="Proteomes" id="UP001595075">
    <property type="component" value="Unassembled WGS sequence"/>
</dbReference>
<dbReference type="EMBL" id="JAZHXI010000024">
    <property type="protein sequence ID" value="KAL2059975.1"/>
    <property type="molecule type" value="Genomic_DNA"/>
</dbReference>
<protein>
    <recommendedName>
        <fullName evidence="4">Secreted protein</fullName>
    </recommendedName>
</protein>
<comment type="caution">
    <text evidence="2">The sequence shown here is derived from an EMBL/GenBank/DDBJ whole genome shotgun (WGS) entry which is preliminary data.</text>
</comment>
<sequence length="192" mass="20749">MFSASKLILLGLLSVSASLVGAIDIYLYDAQHSCSGAAFVCTNVNPNQCCGNDSNDHHSLAFRAKPREWNLEVRGHSNGNCRDLTLRGQSGTGSTDTCLTFSNPNSQPIGSFSGAGYSFWNRRRTTAEGLSNCHTESPTCGGLQRPDRLDLADGTKYNITGLTDAERLELRSAVTTKVTAAEIPTKFDHFKI</sequence>
<evidence type="ECO:0000313" key="3">
    <source>
        <dbReference type="Proteomes" id="UP001595075"/>
    </source>
</evidence>
<gene>
    <name evidence="2" type="ORF">VTL71DRAFT_9797</name>
</gene>
<name>A0ABR4BQI8_9HELO</name>
<feature type="signal peptide" evidence="1">
    <location>
        <begin position="1"/>
        <end position="22"/>
    </location>
</feature>
<evidence type="ECO:0008006" key="4">
    <source>
        <dbReference type="Google" id="ProtNLM"/>
    </source>
</evidence>
<keyword evidence="1" id="KW-0732">Signal</keyword>
<feature type="chain" id="PRO_5045674043" description="Secreted protein" evidence="1">
    <location>
        <begin position="23"/>
        <end position="192"/>
    </location>
</feature>
<evidence type="ECO:0000256" key="1">
    <source>
        <dbReference type="SAM" id="SignalP"/>
    </source>
</evidence>
<proteinExistence type="predicted"/>
<reference evidence="2 3" key="1">
    <citation type="journal article" date="2024" name="Commun. Biol.">
        <title>Comparative genomic analysis of thermophilic fungi reveals convergent evolutionary adaptations and gene losses.</title>
        <authorList>
            <person name="Steindorff A.S."/>
            <person name="Aguilar-Pontes M.V."/>
            <person name="Robinson A.J."/>
            <person name="Andreopoulos B."/>
            <person name="LaButti K."/>
            <person name="Kuo A."/>
            <person name="Mondo S."/>
            <person name="Riley R."/>
            <person name="Otillar R."/>
            <person name="Haridas S."/>
            <person name="Lipzen A."/>
            <person name="Grimwood J."/>
            <person name="Schmutz J."/>
            <person name="Clum A."/>
            <person name="Reid I.D."/>
            <person name="Moisan M.C."/>
            <person name="Butler G."/>
            <person name="Nguyen T.T.M."/>
            <person name="Dewar K."/>
            <person name="Conant G."/>
            <person name="Drula E."/>
            <person name="Henrissat B."/>
            <person name="Hansel C."/>
            <person name="Singer S."/>
            <person name="Hutchinson M.I."/>
            <person name="de Vries R.P."/>
            <person name="Natvig D.O."/>
            <person name="Powell A.J."/>
            <person name="Tsang A."/>
            <person name="Grigoriev I.V."/>
        </authorList>
    </citation>
    <scope>NUCLEOTIDE SEQUENCE [LARGE SCALE GENOMIC DNA]</scope>
    <source>
        <strain evidence="2 3">CBS 494.80</strain>
    </source>
</reference>